<accession>A0A6S6TCI6</accession>
<feature type="chain" id="PRO_5028012861" evidence="1">
    <location>
        <begin position="19"/>
        <end position="71"/>
    </location>
</feature>
<gene>
    <name evidence="2" type="ORF">HELGO_WM44039</name>
</gene>
<protein>
    <submittedName>
        <fullName evidence="2">Uncharacterized protein</fullName>
    </submittedName>
</protein>
<name>A0A6S6TCI6_9BACT</name>
<reference evidence="2" key="1">
    <citation type="submission" date="2020-01" db="EMBL/GenBank/DDBJ databases">
        <authorList>
            <person name="Meier V. D."/>
            <person name="Meier V D."/>
        </authorList>
    </citation>
    <scope>NUCLEOTIDE SEQUENCE</scope>
    <source>
        <strain evidence="2">HLG_WM_MAG_03</strain>
    </source>
</reference>
<dbReference type="AlphaFoldDB" id="A0A6S6TCI6"/>
<dbReference type="EMBL" id="CACVAR010000237">
    <property type="protein sequence ID" value="CAA6814239.1"/>
    <property type="molecule type" value="Genomic_DNA"/>
</dbReference>
<organism evidence="2">
    <name type="scientific">uncultured Sulfurovum sp</name>
    <dbReference type="NCBI Taxonomy" id="269237"/>
    <lineage>
        <taxon>Bacteria</taxon>
        <taxon>Pseudomonadati</taxon>
        <taxon>Campylobacterota</taxon>
        <taxon>Epsilonproteobacteria</taxon>
        <taxon>Campylobacterales</taxon>
        <taxon>Sulfurovaceae</taxon>
        <taxon>Sulfurovum</taxon>
        <taxon>environmental samples</taxon>
    </lineage>
</organism>
<feature type="signal peptide" evidence="1">
    <location>
        <begin position="1"/>
        <end position="18"/>
    </location>
</feature>
<proteinExistence type="predicted"/>
<evidence type="ECO:0000256" key="1">
    <source>
        <dbReference type="SAM" id="SignalP"/>
    </source>
</evidence>
<evidence type="ECO:0000313" key="2">
    <source>
        <dbReference type="EMBL" id="CAA6814239.1"/>
    </source>
</evidence>
<keyword evidence="1" id="KW-0732">Signal</keyword>
<sequence length="71" mass="8404">MMKLLLTLILLFTTNLMAEKLHTEDSLTEEQKFEMLFGEAMPNYRVIVKEKRERADNTRETRHRVDSTVSC</sequence>